<feature type="compositionally biased region" description="Basic residues" evidence="1">
    <location>
        <begin position="541"/>
        <end position="555"/>
    </location>
</feature>
<feature type="compositionally biased region" description="Polar residues" evidence="1">
    <location>
        <begin position="29"/>
        <end position="41"/>
    </location>
</feature>
<reference evidence="2" key="1">
    <citation type="submission" date="2021-10" db="EMBL/GenBank/DDBJ databases">
        <title>De novo Genome Assembly of Clathrus columnatus (Basidiomycota, Fungi) Using Illumina and Nanopore Sequence Data.</title>
        <authorList>
            <person name="Ogiso-Tanaka E."/>
            <person name="Itagaki H."/>
            <person name="Hosoya T."/>
            <person name="Hosaka K."/>
        </authorList>
    </citation>
    <scope>NUCLEOTIDE SEQUENCE</scope>
    <source>
        <strain evidence="2">MO-923</strain>
    </source>
</reference>
<keyword evidence="3" id="KW-1185">Reference proteome</keyword>
<feature type="region of interest" description="Disordered" evidence="1">
    <location>
        <begin position="1"/>
        <end position="122"/>
    </location>
</feature>
<gene>
    <name evidence="2" type="ORF">Clacol_001519</name>
</gene>
<evidence type="ECO:0000313" key="3">
    <source>
        <dbReference type="Proteomes" id="UP001050691"/>
    </source>
</evidence>
<dbReference type="EMBL" id="BPWL01000002">
    <property type="protein sequence ID" value="GJJ07318.1"/>
    <property type="molecule type" value="Genomic_DNA"/>
</dbReference>
<feature type="compositionally biased region" description="Basic residues" evidence="1">
    <location>
        <begin position="17"/>
        <end position="26"/>
    </location>
</feature>
<feature type="compositionally biased region" description="Basic residues" evidence="1">
    <location>
        <begin position="337"/>
        <end position="346"/>
    </location>
</feature>
<feature type="compositionally biased region" description="Low complexity" evidence="1">
    <location>
        <begin position="482"/>
        <end position="503"/>
    </location>
</feature>
<name>A0AAV5A3T4_9AGAM</name>
<sequence>MSFIPPSVVVTSPPVSPHRRRHRHPPSRLSTDTTASISSLPAYSAPLRPSQTNWPTSYSSEDPPTDQPPDYPQSAEEADTEDIDFKHFVSRLRLTRPQHQQQQQTRRIRHRRATSNSSLSLPLSPSVDDLLERSVVALELSTNALLQSIDTTSTLSALTSDETRMLDRRPSPLKDSFHHHHQPWVDGFNDILKRVDNLLPPGNEDDAPICRSLPTTTSIIPSRRNKDRLYPGLTTSSEVDLTHSSSARAPRALTQYVSVESNLGLTIDATANDDSILLPSTMGLRAASQIRQFTQSPPRTVPVHPIHKSRSIDLSSSSTSAFNVLSNLVAHQSSRSPSRRRSRRHSAGSTDTTTSTITTGFRGAPLSTTTTRSSSSRTSTAASFSEMPPPAPIPPPVRAMTPPTEESTPISSSEDDQPFRAMQSLRKILDESPDPKGKRPISPAPQPLKLQFMPRTPTVVPSSGTSMATASVYRLFTRNSHHASSTSSRPKSSLKKSPSAISTQPGTPATPGDSSQQSSHPGTPRQVTFAELPAEFPGRPRSSKIKGKHKKGKGKTKSDEREERRWWNWFTPTLSLGIGPSSTSNSAMAYEERMEDKMMRGWTRSAASTPGGMAGAADDWLV</sequence>
<evidence type="ECO:0000313" key="2">
    <source>
        <dbReference type="EMBL" id="GJJ07318.1"/>
    </source>
</evidence>
<comment type="caution">
    <text evidence="2">The sequence shown here is derived from an EMBL/GenBank/DDBJ whole genome shotgun (WGS) entry which is preliminary data.</text>
</comment>
<accession>A0AAV5A3T4</accession>
<feature type="compositionally biased region" description="Low complexity" evidence="1">
    <location>
        <begin position="349"/>
        <end position="359"/>
    </location>
</feature>
<dbReference type="Proteomes" id="UP001050691">
    <property type="component" value="Unassembled WGS sequence"/>
</dbReference>
<protein>
    <submittedName>
        <fullName evidence="2">Uncharacterized protein</fullName>
    </submittedName>
</protein>
<feature type="compositionally biased region" description="Polar residues" evidence="1">
    <location>
        <begin position="49"/>
        <end position="60"/>
    </location>
</feature>
<evidence type="ECO:0000256" key="1">
    <source>
        <dbReference type="SAM" id="MobiDB-lite"/>
    </source>
</evidence>
<feature type="compositionally biased region" description="Polar residues" evidence="1">
    <location>
        <begin position="504"/>
        <end position="521"/>
    </location>
</feature>
<dbReference type="AlphaFoldDB" id="A0AAV5A3T4"/>
<feature type="compositionally biased region" description="Low complexity" evidence="1">
    <location>
        <begin position="1"/>
        <end position="13"/>
    </location>
</feature>
<feature type="region of interest" description="Disordered" evidence="1">
    <location>
        <begin position="480"/>
        <end position="563"/>
    </location>
</feature>
<feature type="region of interest" description="Disordered" evidence="1">
    <location>
        <begin position="430"/>
        <end position="464"/>
    </location>
</feature>
<feature type="region of interest" description="Disordered" evidence="1">
    <location>
        <begin position="330"/>
        <end position="418"/>
    </location>
</feature>
<feature type="compositionally biased region" description="Pro residues" evidence="1">
    <location>
        <begin position="387"/>
        <end position="397"/>
    </location>
</feature>
<organism evidence="2 3">
    <name type="scientific">Clathrus columnatus</name>
    <dbReference type="NCBI Taxonomy" id="1419009"/>
    <lineage>
        <taxon>Eukaryota</taxon>
        <taxon>Fungi</taxon>
        <taxon>Dikarya</taxon>
        <taxon>Basidiomycota</taxon>
        <taxon>Agaricomycotina</taxon>
        <taxon>Agaricomycetes</taxon>
        <taxon>Phallomycetidae</taxon>
        <taxon>Phallales</taxon>
        <taxon>Clathraceae</taxon>
        <taxon>Clathrus</taxon>
    </lineage>
</organism>
<feature type="compositionally biased region" description="Low complexity" evidence="1">
    <location>
        <begin position="398"/>
        <end position="412"/>
    </location>
</feature>
<feature type="compositionally biased region" description="Low complexity" evidence="1">
    <location>
        <begin position="367"/>
        <end position="383"/>
    </location>
</feature>
<proteinExistence type="predicted"/>